<comment type="similarity">
    <text evidence="4 16">Belongs to the LTN1 family.</text>
</comment>
<dbReference type="SMART" id="SM00184">
    <property type="entry name" value="RING"/>
    <property type="match status" value="1"/>
</dbReference>
<dbReference type="Pfam" id="PF13639">
    <property type="entry name" value="zf-RING_2"/>
    <property type="match status" value="1"/>
</dbReference>
<evidence type="ECO:0000256" key="1">
    <source>
        <dbReference type="ARBA" id="ARBA00000900"/>
    </source>
</evidence>
<dbReference type="InterPro" id="IPR054476">
    <property type="entry name" value="Ltn1_N"/>
</dbReference>
<evidence type="ECO:0000256" key="14">
    <source>
        <dbReference type="ARBA" id="ARBA00055150"/>
    </source>
</evidence>
<keyword evidence="13 16" id="KW-0862">Zinc</keyword>
<dbReference type="Proteomes" id="UP000800093">
    <property type="component" value="Unassembled WGS sequence"/>
</dbReference>
<evidence type="ECO:0000256" key="5">
    <source>
        <dbReference type="ARBA" id="ARBA00012483"/>
    </source>
</evidence>
<comment type="subcellular location">
    <subcellularLocation>
        <location evidence="2">Cytoplasm</location>
        <location evidence="2">Cytosol</location>
    </subcellularLocation>
</comment>
<dbReference type="SMART" id="SM00744">
    <property type="entry name" value="RINGv"/>
    <property type="match status" value="1"/>
</dbReference>
<dbReference type="Pfam" id="PF22958">
    <property type="entry name" value="Ltn1_1st"/>
    <property type="match status" value="1"/>
</dbReference>
<dbReference type="EMBL" id="ML986591">
    <property type="protein sequence ID" value="KAF2267433.1"/>
    <property type="molecule type" value="Genomic_DNA"/>
</dbReference>
<reference evidence="19" key="1">
    <citation type="journal article" date="2020" name="Stud. Mycol.">
        <title>101 Dothideomycetes genomes: A test case for predicting lifestyles and emergence of pathogens.</title>
        <authorList>
            <person name="Haridas S."/>
            <person name="Albert R."/>
            <person name="Binder M."/>
            <person name="Bloem J."/>
            <person name="LaButti K."/>
            <person name="Salamov A."/>
            <person name="Andreopoulos B."/>
            <person name="Baker S."/>
            <person name="Barry K."/>
            <person name="Bills G."/>
            <person name="Bluhm B."/>
            <person name="Cannon C."/>
            <person name="Castanera R."/>
            <person name="Culley D."/>
            <person name="Daum C."/>
            <person name="Ezra D."/>
            <person name="Gonzalez J."/>
            <person name="Henrissat B."/>
            <person name="Kuo A."/>
            <person name="Liang C."/>
            <person name="Lipzen A."/>
            <person name="Lutzoni F."/>
            <person name="Magnuson J."/>
            <person name="Mondo S."/>
            <person name="Nolan M."/>
            <person name="Ohm R."/>
            <person name="Pangilinan J."/>
            <person name="Park H.-J."/>
            <person name="Ramirez L."/>
            <person name="Alfaro M."/>
            <person name="Sun H."/>
            <person name="Tritt A."/>
            <person name="Yoshinaga Y."/>
            <person name="Zwiers L.-H."/>
            <person name="Turgeon B."/>
            <person name="Goodwin S."/>
            <person name="Spatafora J."/>
            <person name="Crous P."/>
            <person name="Grigoriev I."/>
        </authorList>
    </citation>
    <scope>NUCLEOTIDE SEQUENCE [LARGE SCALE GENOMIC DNA]</scope>
    <source>
        <strain evidence="19">CBS 304.66</strain>
    </source>
</reference>
<keyword evidence="10" id="KW-0677">Repeat</keyword>
<comment type="function">
    <text evidence="16">E3 ubiquitin-protein ligase. Component of the ribosome quality control complex (RQC), a ribosome-associated complex that mediates ubiquitination and extraction of incompletely synthesized nascent chains for proteasomal degradation.</text>
</comment>
<dbReference type="InterPro" id="IPR054478">
    <property type="entry name" value="LTN1_UBC"/>
</dbReference>
<comment type="subunit">
    <text evidence="16">Component of the ribosome quality control complex (RQC).</text>
</comment>
<protein>
    <recommendedName>
        <fullName evidence="6 16">E3 ubiquitin-protein ligase listerin</fullName>
        <ecNumber evidence="5 16">2.3.2.27</ecNumber>
    </recommendedName>
    <alternativeName>
        <fullName evidence="16">RING-type E3 ubiquitin transferase listerin</fullName>
    </alternativeName>
</protein>
<dbReference type="Gene3D" id="3.30.40.10">
    <property type="entry name" value="Zinc/RING finger domain, C3HC4 (zinc finger)"/>
    <property type="match status" value="1"/>
</dbReference>
<keyword evidence="19" id="KW-1185">Reference proteome</keyword>
<evidence type="ECO:0000256" key="6">
    <source>
        <dbReference type="ARBA" id="ARBA00017157"/>
    </source>
</evidence>
<evidence type="ECO:0000256" key="2">
    <source>
        <dbReference type="ARBA" id="ARBA00004514"/>
    </source>
</evidence>
<comment type="pathway">
    <text evidence="3 16">Protein modification; protein ubiquitination.</text>
</comment>
<dbReference type="GO" id="GO:1990116">
    <property type="term" value="P:ribosome-associated ubiquitin-dependent protein catabolic process"/>
    <property type="evidence" value="ECO:0007669"/>
    <property type="project" value="UniProtKB-UniRule"/>
</dbReference>
<dbReference type="Pfam" id="PF22999">
    <property type="entry name" value="LTN1_E3_ligase_6th"/>
    <property type="match status" value="1"/>
</dbReference>
<dbReference type="InterPro" id="IPR054477">
    <property type="entry name" value="LTN1_E3_ligase_6th"/>
</dbReference>
<dbReference type="InterPro" id="IPR011016">
    <property type="entry name" value="Znf_RING-CH"/>
</dbReference>
<evidence type="ECO:0000313" key="19">
    <source>
        <dbReference type="Proteomes" id="UP000800093"/>
    </source>
</evidence>
<keyword evidence="11 15" id="KW-0863">Zinc-finger</keyword>
<evidence type="ECO:0000256" key="12">
    <source>
        <dbReference type="ARBA" id="ARBA00022786"/>
    </source>
</evidence>
<dbReference type="GO" id="GO:0061630">
    <property type="term" value="F:ubiquitin protein ligase activity"/>
    <property type="evidence" value="ECO:0007669"/>
    <property type="project" value="UniProtKB-UniRule"/>
</dbReference>
<dbReference type="PANTHER" id="PTHR12389">
    <property type="entry name" value="ZINC FINGER PROTEIN 294"/>
    <property type="match status" value="1"/>
</dbReference>
<comment type="function">
    <text evidence="14">E3 ubiquitin-protein ligase component of the ribosome quality control complex (RQC), a ribosome-associated complex that mediates ubiquitination and extraction of incompletely synthesized nascent chains for proteasomal degradation. Mediates ubiquitination of proteins derived from mRNAs lacking stop codons (non-stop proteins) and other translation arrest products induced by poly-lysine sequences and tandem rare codons. Ubiquitination leads to CDC48 recruitment for extraction and degradation of the incomplete translation product. May indirectly play a role in chromatin function and transcription.</text>
</comment>
<evidence type="ECO:0000259" key="17">
    <source>
        <dbReference type="PROSITE" id="PS50089"/>
    </source>
</evidence>
<evidence type="ECO:0000256" key="16">
    <source>
        <dbReference type="RuleBase" id="RU367090"/>
    </source>
</evidence>
<dbReference type="Gene3D" id="1.25.10.10">
    <property type="entry name" value="Leucine-rich Repeat Variant"/>
    <property type="match status" value="1"/>
</dbReference>
<feature type="domain" description="RING-type" evidence="17">
    <location>
        <begin position="1572"/>
        <end position="1618"/>
    </location>
</feature>
<evidence type="ECO:0000256" key="4">
    <source>
        <dbReference type="ARBA" id="ARBA00007997"/>
    </source>
</evidence>
<sequence>MSKRQAKSQASSARAASSVFGAGFGTSSPAFGTSSSQLSYVTEPPDLSFISDSNVVVYFRNLSKKDSTTKAKALEDIQSYVSSLQEPVEEGILEAWIKIYPRTSIDNAKSVRQNAQTLHGLIAASAGKRVAKYMPKSVGAWLCGLYDTDRSVVEATQNSLRQVFNTNEKIQNIRRAYQQPILGYCCNAIDRESALTLSDERTVSPDDAEAKYIRVISACIALLGSLLANLKSEELSKYQSDYESLLADAKIWGFASHTDPVIRRSMHRFLKICIAKEQQDEFDTVKLNLEVVSKAYLSVALNSDQIGSAYDYLEALFVLTLKHPKVWTVEYKSKTPVERRLRQYLKKGSQSGPREFWDRLVQLFRIVPREVLPRSGADAEELLNALHGGIVKKDEPRSSLPSAFSAYLDIAAIVSNSLSKEDQEKFHATFLLPIVSQYLDPTPDNSDWTLPPHSEVLISEAMVIGNMPTIIQKEWPRFAEAFVGDIKTSAPEQSKDYKRSQDALIQQAIRFSSIQEHVLKSDKSSSFRAVFSKACRLIVSDALAVAKNRNGKPYGAAGAVAEFLHRSPSLVFSNREITQEVESFVQNDLPNLILSPSSTHLVNILYSLSEHPAFEASWNSALQAALNAPESSAKAGALEAILTSPRLPSSFNLAVSNSELQSYVKSNVKATLTGSAEWDSFGRILQSPSRILSASTTDEILSSMTQSLSISAQATSALQGFRQIVKLYPSLLRNFVSTSAGSELLKNLLLASESPYEEISQEAATVNASIQTLLTAEADSKKSVYNVIQHGLRNASHTSVSIETLVDLAKQLVKPESSWEELTSIFPNDTDWGSALTPFLQASPRSSLAITNPLSGAVYLAQSGGSRIDLKKIPRDADGYSSAFRIAQYVAKIFVTGDKIDPEKIPLEVRRSFLHKIILTLQLASDNLGLAGANHLWAVYSPDVEADVMSWMKDAHQMITAELKRQEMLWEFPEMDEPILNWALELFDARETDNPAEAYYVVRACSVLIEDGIELLGWNTQKNEGVKDLFKKIRAKNDILSLVAFLNAFKDSLAATKACERMCNELIANITGLNIEIKPEEGLRQLVLLNTLLYEQDVLTQIIAKQRAIFFVKHVVLWLRNSENSLPIRAESCRALAVLLPLMSDIYGEHWGDILDSLAESWAASSELDDQPGKESSIPFVHASLKLYACLRTLTQEGDPNDDLVDAWKESEQKIATALVNLLKHSQHFPDDFHQPLKIVNDVLARQIARVSLEHLESSEELFPLLYVESQPVQQTTYDILHKQIPAAQEQISIEAALEKTISRLPEELLSLILEAPTLAALADTNFERSMPLPLRGYLLSWLLIFDHLEYASFKVKNDYIDHIKEGEYLPGLLNFTFDFLGHSHNKPVDVSKLDITTWTPDLEPPKRDTLWLLTHLYFLSLRHMPSLTKAWWISCKSRPIVVTLEPWTEKYISPPVISAALQSVTEWAEAQYSSEPDSPFTIRVSPRAREITASYTVDEQTMSMRITLPAAFPLANAHIEGLNRVAVNEQKWQSWIRTSLGAITLFNGSLIDALTTFKRNVDGAVKGQTECAICYSIVGSDRKLPDKRCSTCKNLFHGACLFRWFKTSGSSSCPLCRNPFNYG</sequence>
<evidence type="ECO:0000256" key="3">
    <source>
        <dbReference type="ARBA" id="ARBA00004906"/>
    </source>
</evidence>
<dbReference type="PANTHER" id="PTHR12389:SF0">
    <property type="entry name" value="E3 UBIQUITIN-PROTEIN LIGASE LISTERIN"/>
    <property type="match status" value="1"/>
</dbReference>
<keyword evidence="8 16" id="KW-0808">Transferase</keyword>
<dbReference type="GO" id="GO:0008270">
    <property type="term" value="F:zinc ion binding"/>
    <property type="evidence" value="ECO:0007669"/>
    <property type="project" value="UniProtKB-KW"/>
</dbReference>
<proteinExistence type="inferred from homology"/>
<dbReference type="FunFam" id="3.30.40.10:FF:000038">
    <property type="entry name" value="E3 ubiquitin-protein ligase listerin"/>
    <property type="match status" value="1"/>
</dbReference>
<keyword evidence="12 16" id="KW-0833">Ubl conjugation pathway</keyword>
<comment type="catalytic activity">
    <reaction evidence="1 16">
        <text>S-ubiquitinyl-[E2 ubiquitin-conjugating enzyme]-L-cysteine + [acceptor protein]-L-lysine = [E2 ubiquitin-conjugating enzyme]-L-cysteine + N(6)-ubiquitinyl-[acceptor protein]-L-lysine.</text>
        <dbReference type="EC" id="2.3.2.27"/>
    </reaction>
</comment>
<dbReference type="InterPro" id="IPR011989">
    <property type="entry name" value="ARM-like"/>
</dbReference>
<dbReference type="GO" id="GO:0072344">
    <property type="term" value="P:rescue of stalled ribosome"/>
    <property type="evidence" value="ECO:0007669"/>
    <property type="project" value="UniProtKB-UniRule"/>
</dbReference>
<dbReference type="InterPro" id="IPR016024">
    <property type="entry name" value="ARM-type_fold"/>
</dbReference>
<accession>A0A9P4N6F9</accession>
<evidence type="ECO:0000256" key="7">
    <source>
        <dbReference type="ARBA" id="ARBA00022490"/>
    </source>
</evidence>
<dbReference type="InterPro" id="IPR039804">
    <property type="entry name" value="RING-CH-C4HC3_LTN1"/>
</dbReference>
<evidence type="ECO:0000256" key="15">
    <source>
        <dbReference type="PROSITE-ProRule" id="PRU00175"/>
    </source>
</evidence>
<dbReference type="SUPFAM" id="SSF57850">
    <property type="entry name" value="RING/U-box"/>
    <property type="match status" value="1"/>
</dbReference>
<comment type="caution">
    <text evidence="18">The sequence shown here is derived from an EMBL/GenBank/DDBJ whole genome shotgun (WGS) entry which is preliminary data.</text>
</comment>
<gene>
    <name evidence="18" type="ORF">CC78DRAFT_530830</name>
</gene>
<dbReference type="OrthoDB" id="6108at2759"/>
<evidence type="ECO:0000256" key="10">
    <source>
        <dbReference type="ARBA" id="ARBA00022737"/>
    </source>
</evidence>
<dbReference type="PROSITE" id="PS50089">
    <property type="entry name" value="ZF_RING_2"/>
    <property type="match status" value="1"/>
</dbReference>
<dbReference type="InterPro" id="IPR001841">
    <property type="entry name" value="Znf_RING"/>
</dbReference>
<dbReference type="InterPro" id="IPR013083">
    <property type="entry name" value="Znf_RING/FYVE/PHD"/>
</dbReference>
<dbReference type="EC" id="2.3.2.27" evidence="5 16"/>
<evidence type="ECO:0000256" key="13">
    <source>
        <dbReference type="ARBA" id="ARBA00022833"/>
    </source>
</evidence>
<evidence type="ECO:0000313" key="18">
    <source>
        <dbReference type="EMBL" id="KAF2267433.1"/>
    </source>
</evidence>
<dbReference type="GO" id="GO:0005829">
    <property type="term" value="C:cytosol"/>
    <property type="evidence" value="ECO:0007669"/>
    <property type="project" value="UniProtKB-SubCell"/>
</dbReference>
<dbReference type="CDD" id="cd16491">
    <property type="entry name" value="RING-CH-C4HC3_LTN1"/>
    <property type="match status" value="1"/>
</dbReference>
<dbReference type="GO" id="GO:1990112">
    <property type="term" value="C:RQC complex"/>
    <property type="evidence" value="ECO:0007669"/>
    <property type="project" value="UniProtKB-UniRule"/>
</dbReference>
<evidence type="ECO:0000256" key="9">
    <source>
        <dbReference type="ARBA" id="ARBA00022723"/>
    </source>
</evidence>
<dbReference type="Pfam" id="PF23009">
    <property type="entry name" value="UBC_like"/>
    <property type="match status" value="1"/>
</dbReference>
<dbReference type="SUPFAM" id="SSF48371">
    <property type="entry name" value="ARM repeat"/>
    <property type="match status" value="1"/>
</dbReference>
<keyword evidence="9 16" id="KW-0479">Metal-binding</keyword>
<dbReference type="InterPro" id="IPR039795">
    <property type="entry name" value="LTN1/Rkr1"/>
</dbReference>
<dbReference type="GO" id="GO:0043023">
    <property type="term" value="F:ribosomal large subunit binding"/>
    <property type="evidence" value="ECO:0007669"/>
    <property type="project" value="TreeGrafter"/>
</dbReference>
<keyword evidence="7" id="KW-0963">Cytoplasm</keyword>
<name>A0A9P4N6F9_9PLEO</name>
<evidence type="ECO:0000256" key="8">
    <source>
        <dbReference type="ARBA" id="ARBA00022679"/>
    </source>
</evidence>
<dbReference type="SMART" id="SM01197">
    <property type="entry name" value="FANCL_C"/>
    <property type="match status" value="1"/>
</dbReference>
<organism evidence="18 19">
    <name type="scientific">Lojkania enalia</name>
    <dbReference type="NCBI Taxonomy" id="147567"/>
    <lineage>
        <taxon>Eukaryota</taxon>
        <taxon>Fungi</taxon>
        <taxon>Dikarya</taxon>
        <taxon>Ascomycota</taxon>
        <taxon>Pezizomycotina</taxon>
        <taxon>Dothideomycetes</taxon>
        <taxon>Pleosporomycetidae</taxon>
        <taxon>Pleosporales</taxon>
        <taxon>Pleosporales incertae sedis</taxon>
        <taxon>Lojkania</taxon>
    </lineage>
</organism>
<evidence type="ECO:0000256" key="11">
    <source>
        <dbReference type="ARBA" id="ARBA00022771"/>
    </source>
</evidence>